<feature type="transmembrane region" description="Helical" evidence="1">
    <location>
        <begin position="110"/>
        <end position="127"/>
    </location>
</feature>
<name>A0A451BHF7_9GAMM</name>
<sequence>MKPQEPNFGLLGLIVAIISVVVSIIGGIILKLLEGEFIGSITAVILIVVVLLSPIVGTIYWWCRRWREENVSPEPNGPSEEATDGPNQSPMLAICRLLRCLIKAFGSKKTTVIIVSIAVIGLGVWLLCCDYLEGFVPKTDVDMDNDVIKEETSLRPRPSFDVLEIAILPSGQKVEVLVDTPPSSLWLRVRICR</sequence>
<dbReference type="EMBL" id="CAADHB010000001">
    <property type="protein sequence ID" value="VFK77697.1"/>
    <property type="molecule type" value="Genomic_DNA"/>
</dbReference>
<dbReference type="AlphaFoldDB" id="A0A451BHF7"/>
<accession>A0A451BHF7</accession>
<feature type="transmembrane region" description="Helical" evidence="1">
    <location>
        <begin position="7"/>
        <end position="29"/>
    </location>
</feature>
<evidence type="ECO:0000256" key="1">
    <source>
        <dbReference type="SAM" id="Phobius"/>
    </source>
</evidence>
<evidence type="ECO:0000313" key="2">
    <source>
        <dbReference type="EMBL" id="VFK77697.1"/>
    </source>
</evidence>
<gene>
    <name evidence="2" type="ORF">BECKSD772D_GA0070982_100126</name>
</gene>
<proteinExistence type="predicted"/>
<protein>
    <submittedName>
        <fullName evidence="2">Uncharacterized protein</fullName>
    </submittedName>
</protein>
<reference evidence="2" key="1">
    <citation type="submission" date="2019-02" db="EMBL/GenBank/DDBJ databases">
        <authorList>
            <person name="Gruber-Vodicka R. H."/>
            <person name="Seah K. B. B."/>
        </authorList>
    </citation>
    <scope>NUCLEOTIDE SEQUENCE</scope>
    <source>
        <strain evidence="2">BECK_S127</strain>
    </source>
</reference>
<keyword evidence="1" id="KW-1133">Transmembrane helix</keyword>
<feature type="transmembrane region" description="Helical" evidence="1">
    <location>
        <begin position="41"/>
        <end position="63"/>
    </location>
</feature>
<organism evidence="2">
    <name type="scientific">Candidatus Kentrum sp. SD</name>
    <dbReference type="NCBI Taxonomy" id="2126332"/>
    <lineage>
        <taxon>Bacteria</taxon>
        <taxon>Pseudomonadati</taxon>
        <taxon>Pseudomonadota</taxon>
        <taxon>Gammaproteobacteria</taxon>
        <taxon>Candidatus Kentrum</taxon>
    </lineage>
</organism>
<keyword evidence="1" id="KW-0812">Transmembrane</keyword>
<keyword evidence="1" id="KW-0472">Membrane</keyword>